<proteinExistence type="predicted"/>
<dbReference type="AlphaFoldDB" id="A0AA39MHY3"/>
<comment type="caution">
    <text evidence="1">The sequence shown here is derived from an EMBL/GenBank/DDBJ whole genome shotgun (WGS) entry which is preliminary data.</text>
</comment>
<dbReference type="GeneID" id="85351838"/>
<protein>
    <submittedName>
        <fullName evidence="1">Uncharacterized protein</fullName>
    </submittedName>
</protein>
<dbReference type="RefSeq" id="XP_060321859.1">
    <property type="nucleotide sequence ID" value="XM_060468290.1"/>
</dbReference>
<name>A0AA39MHY3_ARMTA</name>
<evidence type="ECO:0000313" key="1">
    <source>
        <dbReference type="EMBL" id="KAK0435002.1"/>
    </source>
</evidence>
<keyword evidence="2" id="KW-1185">Reference proteome</keyword>
<sequence>MLAALTRVLSPFFDAQGRRLFVDLQQLTGALISGSTAISFFNDTMYRNSDLDVYVEHDKHAPLINFLLEEGYTFIPSKKSNSHSIDTPLFPPTPPNHIRFEFDITTYDSESILSVYNFRRHDTGRAVQIIATSHCPLNTILNFHSTCVMNFISDCYAVSLYLDATFVYHVALANYRMTHINDSGWKYVTRRKCAHTLDYRSVVRRVGDEFCWVVDLWDDVEDHHNLQCNTWTLSYTCEDHIRFDFGVMQSLLFNLSYCVAGAVRDRVPIYANGWYESN</sequence>
<evidence type="ECO:0000313" key="2">
    <source>
        <dbReference type="Proteomes" id="UP001175211"/>
    </source>
</evidence>
<dbReference type="Proteomes" id="UP001175211">
    <property type="component" value="Unassembled WGS sequence"/>
</dbReference>
<organism evidence="1 2">
    <name type="scientific">Armillaria tabescens</name>
    <name type="common">Ringless honey mushroom</name>
    <name type="synonym">Agaricus tabescens</name>
    <dbReference type="NCBI Taxonomy" id="1929756"/>
    <lineage>
        <taxon>Eukaryota</taxon>
        <taxon>Fungi</taxon>
        <taxon>Dikarya</taxon>
        <taxon>Basidiomycota</taxon>
        <taxon>Agaricomycotina</taxon>
        <taxon>Agaricomycetes</taxon>
        <taxon>Agaricomycetidae</taxon>
        <taxon>Agaricales</taxon>
        <taxon>Marasmiineae</taxon>
        <taxon>Physalacriaceae</taxon>
        <taxon>Desarmillaria</taxon>
    </lineage>
</organism>
<reference evidence="1" key="1">
    <citation type="submission" date="2023-06" db="EMBL/GenBank/DDBJ databases">
        <authorList>
            <consortium name="Lawrence Berkeley National Laboratory"/>
            <person name="Ahrendt S."/>
            <person name="Sahu N."/>
            <person name="Indic B."/>
            <person name="Wong-Bajracharya J."/>
            <person name="Merenyi Z."/>
            <person name="Ke H.-M."/>
            <person name="Monk M."/>
            <person name="Kocsube S."/>
            <person name="Drula E."/>
            <person name="Lipzen A."/>
            <person name="Balint B."/>
            <person name="Henrissat B."/>
            <person name="Andreopoulos B."/>
            <person name="Martin F.M."/>
            <person name="Harder C.B."/>
            <person name="Rigling D."/>
            <person name="Ford K.L."/>
            <person name="Foster G.D."/>
            <person name="Pangilinan J."/>
            <person name="Papanicolaou A."/>
            <person name="Barry K."/>
            <person name="LaButti K."/>
            <person name="Viragh M."/>
            <person name="Koriabine M."/>
            <person name="Yan M."/>
            <person name="Riley R."/>
            <person name="Champramary S."/>
            <person name="Plett K.L."/>
            <person name="Tsai I.J."/>
            <person name="Slot J."/>
            <person name="Sipos G."/>
            <person name="Plett J."/>
            <person name="Nagy L.G."/>
            <person name="Grigoriev I.V."/>
        </authorList>
    </citation>
    <scope>NUCLEOTIDE SEQUENCE</scope>
    <source>
        <strain evidence="1">CCBAS 213</strain>
    </source>
</reference>
<dbReference type="EMBL" id="JAUEPS010000164">
    <property type="protein sequence ID" value="KAK0435002.1"/>
    <property type="molecule type" value="Genomic_DNA"/>
</dbReference>
<gene>
    <name evidence="1" type="ORF">EV420DRAFT_1282049</name>
</gene>
<accession>A0AA39MHY3</accession>